<accession>A0ABY6HNQ7</accession>
<protein>
    <recommendedName>
        <fullName evidence="4">DUF4190 domain-containing protein</fullName>
    </recommendedName>
</protein>
<evidence type="ECO:0000313" key="3">
    <source>
        <dbReference type="Proteomes" id="UP001208689"/>
    </source>
</evidence>
<name>A0ABY6HNQ7_9ARCH</name>
<keyword evidence="1" id="KW-0472">Membrane</keyword>
<keyword evidence="1" id="KW-0812">Transmembrane</keyword>
<evidence type="ECO:0000256" key="1">
    <source>
        <dbReference type="SAM" id="Phobius"/>
    </source>
</evidence>
<evidence type="ECO:0008006" key="4">
    <source>
        <dbReference type="Google" id="ProtNLM"/>
    </source>
</evidence>
<keyword evidence="3" id="KW-1185">Reference proteome</keyword>
<dbReference type="Proteomes" id="UP001208689">
    <property type="component" value="Chromosome"/>
</dbReference>
<keyword evidence="1" id="KW-1133">Transmembrane helix</keyword>
<gene>
    <name evidence="2" type="ORF">NEF87_001431</name>
</gene>
<evidence type="ECO:0000313" key="2">
    <source>
        <dbReference type="EMBL" id="UYP45146.1"/>
    </source>
</evidence>
<feature type="transmembrane region" description="Helical" evidence="1">
    <location>
        <begin position="116"/>
        <end position="144"/>
    </location>
</feature>
<proteinExistence type="predicted"/>
<dbReference type="EMBL" id="CP104013">
    <property type="protein sequence ID" value="UYP45146.1"/>
    <property type="molecule type" value="Genomic_DNA"/>
</dbReference>
<organism evidence="2 3">
    <name type="scientific">Candidatus Lokiarchaeum ossiferum</name>
    <dbReference type="NCBI Taxonomy" id="2951803"/>
    <lineage>
        <taxon>Archaea</taxon>
        <taxon>Promethearchaeati</taxon>
        <taxon>Promethearchaeota</taxon>
        <taxon>Promethearchaeia</taxon>
        <taxon>Promethearchaeales</taxon>
        <taxon>Promethearchaeaceae</taxon>
        <taxon>Candidatus Lokiarchaeum</taxon>
    </lineage>
</organism>
<reference evidence="2" key="1">
    <citation type="submission" date="2022-09" db="EMBL/GenBank/DDBJ databases">
        <title>Actin cytoskeleton and complex cell architecture in an #Asgard archaeon.</title>
        <authorList>
            <person name="Ponce Toledo R.I."/>
            <person name="Schleper C."/>
            <person name="Rodrigues Oliveira T."/>
            <person name="Wollweber F."/>
            <person name="Xu J."/>
            <person name="Rittmann S."/>
            <person name="Klingl A."/>
            <person name="Pilhofer M."/>
        </authorList>
    </citation>
    <scope>NUCLEOTIDE SEQUENCE</scope>
    <source>
        <strain evidence="2">B-35</strain>
    </source>
</reference>
<feature type="transmembrane region" description="Helical" evidence="1">
    <location>
        <begin position="156"/>
        <end position="177"/>
    </location>
</feature>
<sequence>MPFCNACAVFEPKLDENGFCNECSMKYVQGEISEQTIKNQIRIIENQLDLNSLTYTKNLDYVPLLSTSQISSSTSLLNTLINEEETIRDNENNIQGARDMQNHDFRRSSIALTTSILGFILLFIPSTQIIGFVLLTSGMIMAIGARRLEGRNWRQLAATGISFIFWILIIITIIMLMNDPTLLDQLATM</sequence>